<evidence type="ECO:0000256" key="1">
    <source>
        <dbReference type="SAM" id="Phobius"/>
    </source>
</evidence>
<dbReference type="EMBL" id="JAOQJV010000002">
    <property type="protein sequence ID" value="MCU6699119.1"/>
    <property type="molecule type" value="Genomic_DNA"/>
</dbReference>
<protein>
    <submittedName>
        <fullName evidence="2">Permease</fullName>
    </submittedName>
</protein>
<dbReference type="RefSeq" id="WP_243061122.1">
    <property type="nucleotide sequence ID" value="NZ_JAOQJV010000002.1"/>
</dbReference>
<feature type="transmembrane region" description="Helical" evidence="1">
    <location>
        <begin position="105"/>
        <end position="125"/>
    </location>
</feature>
<proteinExistence type="predicted"/>
<feature type="transmembrane region" description="Helical" evidence="1">
    <location>
        <begin position="261"/>
        <end position="282"/>
    </location>
</feature>
<name>A0ABT2S3F7_9FIRM</name>
<organism evidence="2 3">
    <name type="scientific">Dorea ammoniilytica</name>
    <dbReference type="NCBI Taxonomy" id="2981788"/>
    <lineage>
        <taxon>Bacteria</taxon>
        <taxon>Bacillati</taxon>
        <taxon>Bacillota</taxon>
        <taxon>Clostridia</taxon>
        <taxon>Lachnospirales</taxon>
        <taxon>Lachnospiraceae</taxon>
        <taxon>Dorea</taxon>
    </lineage>
</organism>
<dbReference type="PANTHER" id="PTHR43483">
    <property type="entry name" value="MEMBRANE TRANSPORTER PROTEIN HI_0806-RELATED"/>
    <property type="match status" value="1"/>
</dbReference>
<evidence type="ECO:0000313" key="2">
    <source>
        <dbReference type="EMBL" id="MCU6699119.1"/>
    </source>
</evidence>
<feature type="transmembrane region" description="Helical" evidence="1">
    <location>
        <begin position="137"/>
        <end position="160"/>
    </location>
</feature>
<keyword evidence="3" id="KW-1185">Reference proteome</keyword>
<keyword evidence="1" id="KW-0812">Transmembrane</keyword>
<feature type="transmembrane region" description="Helical" evidence="1">
    <location>
        <begin position="6"/>
        <end position="27"/>
    </location>
</feature>
<gene>
    <name evidence="2" type="ORF">OCV65_02550</name>
</gene>
<keyword evidence="1" id="KW-1133">Transmembrane helix</keyword>
<feature type="transmembrane region" description="Helical" evidence="1">
    <location>
        <begin position="172"/>
        <end position="194"/>
    </location>
</feature>
<feature type="transmembrane region" description="Helical" evidence="1">
    <location>
        <begin position="200"/>
        <end position="223"/>
    </location>
</feature>
<sequence>MNAVILLRIVLIAFTICSALFLIVDLIKHKDEIHFKKGITLALIGLFTNMLDTWGIGCFATQSACFKFTKSTNDEIIPGTLNVGNTIPVALEGILFMTFVDIDPLTLYLMLAAAAIGALVGSGIVCKWDLKTVRYALSVGLVILAVALVCKNAGVGPFGAVGTATGLSGIKLVVGVVINFFLGALMMIGVGLYAPCMALVGALGMNIGVAFPIMMGSCAFLMNASCFKFIKEGKYDRTATIMLSIFGCIGVVIAYKVACFLSLSTLTYIVCVVMIITSATFFRDARKMSMPSESERAQKELQKSGAMTD</sequence>
<keyword evidence="1" id="KW-0472">Membrane</keyword>
<comment type="caution">
    <text evidence="2">The sequence shown here is derived from an EMBL/GenBank/DDBJ whole genome shotgun (WGS) entry which is preliminary data.</text>
</comment>
<dbReference type="Proteomes" id="UP001207605">
    <property type="component" value="Unassembled WGS sequence"/>
</dbReference>
<dbReference type="PANTHER" id="PTHR43483:SF3">
    <property type="entry name" value="MEMBRANE TRANSPORTER PROTEIN HI_0806-RELATED"/>
    <property type="match status" value="1"/>
</dbReference>
<accession>A0ABT2S3F7</accession>
<reference evidence="2 3" key="1">
    <citation type="journal article" date="2021" name="ISME Commun">
        <title>Automated analysis of genomic sequences facilitates high-throughput and comprehensive description of bacteria.</title>
        <authorList>
            <person name="Hitch T.C.A."/>
        </authorList>
    </citation>
    <scope>NUCLEOTIDE SEQUENCE [LARGE SCALE GENOMIC DNA]</scope>
    <source>
        <strain evidence="2 3">Sanger_02</strain>
    </source>
</reference>
<evidence type="ECO:0000313" key="3">
    <source>
        <dbReference type="Proteomes" id="UP001207605"/>
    </source>
</evidence>
<feature type="transmembrane region" description="Helical" evidence="1">
    <location>
        <begin position="235"/>
        <end position="255"/>
    </location>
</feature>